<evidence type="ECO:0000256" key="1">
    <source>
        <dbReference type="ARBA" id="ARBA00011046"/>
    </source>
</evidence>
<keyword evidence="2" id="KW-0805">Transcription regulation</keyword>
<proteinExistence type="inferred from homology"/>
<dbReference type="AlphaFoldDB" id="A0A098BY77"/>
<dbReference type="STRING" id="1562970.ING2E5B_0852"/>
<sequence length="128" mass="15085">MQSIKELTAKEEEVMQYFWEYGPLFVKELVEKYPDPKPHFNTLSTYVRSLEEKGYLSHTTFGTTYRYFVVISKEDYRKGNLKSVIKKYFDNSYLSVVSSLIKDDNISVDEVRKLLDEVEKLSSKTSKK</sequence>
<name>A0A098BY77_9BACT</name>
<dbReference type="InterPro" id="IPR036388">
    <property type="entry name" value="WH-like_DNA-bd_sf"/>
</dbReference>
<dbReference type="InterPro" id="IPR005650">
    <property type="entry name" value="BlaI_family"/>
</dbReference>
<accession>A0A098BY77</accession>
<keyword evidence="6" id="KW-1185">Reference proteome</keyword>
<dbReference type="SUPFAM" id="SSF46785">
    <property type="entry name" value="Winged helix' DNA-binding domain"/>
    <property type="match status" value="1"/>
</dbReference>
<dbReference type="Gene3D" id="1.10.4040.10">
    <property type="entry name" value="Penicillinase repressor domain"/>
    <property type="match status" value="1"/>
</dbReference>
<dbReference type="GO" id="GO:0045892">
    <property type="term" value="P:negative regulation of DNA-templated transcription"/>
    <property type="evidence" value="ECO:0007669"/>
    <property type="project" value="InterPro"/>
</dbReference>
<evidence type="ECO:0000256" key="3">
    <source>
        <dbReference type="ARBA" id="ARBA00023125"/>
    </source>
</evidence>
<dbReference type="InterPro" id="IPR036390">
    <property type="entry name" value="WH_DNA-bd_sf"/>
</dbReference>
<evidence type="ECO:0000313" key="5">
    <source>
        <dbReference type="EMBL" id="CEA15615.1"/>
    </source>
</evidence>
<dbReference type="Gene3D" id="1.10.10.10">
    <property type="entry name" value="Winged helix-like DNA-binding domain superfamily/Winged helix DNA-binding domain"/>
    <property type="match status" value="1"/>
</dbReference>
<evidence type="ECO:0000256" key="4">
    <source>
        <dbReference type="ARBA" id="ARBA00023163"/>
    </source>
</evidence>
<evidence type="ECO:0000256" key="2">
    <source>
        <dbReference type="ARBA" id="ARBA00023015"/>
    </source>
</evidence>
<reference evidence="5 6" key="1">
    <citation type="submission" date="2014-08" db="EMBL/GenBank/DDBJ databases">
        <authorList>
            <person name="Wibberg D."/>
        </authorList>
    </citation>
    <scope>NUCLEOTIDE SEQUENCE [LARGE SCALE GENOMIC DNA]</scope>
    <source>
        <strain evidence="6">ING2-E5B</strain>
    </source>
</reference>
<gene>
    <name evidence="5" type="ORF">ING2E5B_0852</name>
</gene>
<dbReference type="Pfam" id="PF03965">
    <property type="entry name" value="Penicillinase_R"/>
    <property type="match status" value="1"/>
</dbReference>
<dbReference type="GO" id="GO:0003677">
    <property type="term" value="F:DNA binding"/>
    <property type="evidence" value="ECO:0007669"/>
    <property type="project" value="UniProtKB-KW"/>
</dbReference>
<comment type="similarity">
    <text evidence="1">Belongs to the BlaI transcriptional regulatory family.</text>
</comment>
<keyword evidence="3" id="KW-0238">DNA-binding</keyword>
<dbReference type="EMBL" id="LN515532">
    <property type="protein sequence ID" value="CEA15615.1"/>
    <property type="molecule type" value="Genomic_DNA"/>
</dbReference>
<dbReference type="Proteomes" id="UP000032417">
    <property type="component" value="Chromosome 1"/>
</dbReference>
<keyword evidence="4" id="KW-0804">Transcription</keyword>
<evidence type="ECO:0000313" key="6">
    <source>
        <dbReference type="Proteomes" id="UP000032417"/>
    </source>
</evidence>
<dbReference type="KEGG" id="pbt:ING2E5B_0852"/>
<organism evidence="5 6">
    <name type="scientific">Fermentimonas caenicola</name>
    <dbReference type="NCBI Taxonomy" id="1562970"/>
    <lineage>
        <taxon>Bacteria</taxon>
        <taxon>Pseudomonadati</taxon>
        <taxon>Bacteroidota</taxon>
        <taxon>Bacteroidia</taxon>
        <taxon>Bacteroidales</taxon>
        <taxon>Dysgonomonadaceae</taxon>
        <taxon>Fermentimonas</taxon>
    </lineage>
</organism>
<protein>
    <submittedName>
        <fullName evidence="5">Transcriptional repressor, copy family</fullName>
    </submittedName>
</protein>
<dbReference type="PATRIC" id="fig|1562970.3.peg.846"/>
<dbReference type="PIRSF" id="PIRSF019455">
    <property type="entry name" value="CopR_AtkY"/>
    <property type="match status" value="1"/>
</dbReference>
<dbReference type="HOGENOM" id="CLU_119090_4_0_10"/>